<organism evidence="2">
    <name type="scientific">Petromyces alliaceus</name>
    <name type="common">Aspergillus alliaceus</name>
    <dbReference type="NCBI Taxonomy" id="209559"/>
    <lineage>
        <taxon>Eukaryota</taxon>
        <taxon>Fungi</taxon>
        <taxon>Dikarya</taxon>
        <taxon>Ascomycota</taxon>
        <taxon>Pezizomycotina</taxon>
        <taxon>Eurotiomycetes</taxon>
        <taxon>Eurotiomycetidae</taxon>
        <taxon>Eurotiales</taxon>
        <taxon>Aspergillaceae</taxon>
        <taxon>Aspergillus</taxon>
        <taxon>Aspergillus subgen. Circumdati</taxon>
    </lineage>
</organism>
<protein>
    <submittedName>
        <fullName evidence="2">Uncharacterized protein</fullName>
    </submittedName>
</protein>
<keyword evidence="1" id="KW-0175">Coiled coil</keyword>
<name>A0A5N7BUQ6_PETAA</name>
<sequence>MSTPTSPASPTNSVIRLNENNPLLASFQAYEECMDKKGLSLEEESKLLRKEVESLHYQIQNTRVALSCQAEESGGLIELNNELSYRVSELNTLLRQRHGDIEQLKAERSARDDRIECLGAWLREKEALVDRMEAQLTALQREVDECEHRLERKDRESAGLRRALLRLRKRIKELEKPSQVYSVRGGNRSDGRSHGHRKQVKARSFWHLLYLLWR</sequence>
<dbReference type="AlphaFoldDB" id="A0A5N7BUQ6"/>
<dbReference type="Gene3D" id="1.10.287.1490">
    <property type="match status" value="1"/>
</dbReference>
<accession>A0A5N7BUQ6</accession>
<evidence type="ECO:0000313" key="2">
    <source>
        <dbReference type="EMBL" id="KAE8385556.1"/>
    </source>
</evidence>
<feature type="coiled-coil region" evidence="1">
    <location>
        <begin position="122"/>
        <end position="170"/>
    </location>
</feature>
<proteinExistence type="predicted"/>
<reference evidence="2" key="1">
    <citation type="submission" date="2019-04" db="EMBL/GenBank/DDBJ databases">
        <title>Friends and foes A comparative genomics studyof 23 Aspergillus species from section Flavi.</title>
        <authorList>
            <consortium name="DOE Joint Genome Institute"/>
            <person name="Kjaerbolling I."/>
            <person name="Vesth T."/>
            <person name="Frisvad J.C."/>
            <person name="Nybo J.L."/>
            <person name="Theobald S."/>
            <person name="Kildgaard S."/>
            <person name="Isbrandt T."/>
            <person name="Kuo A."/>
            <person name="Sato A."/>
            <person name="Lyhne E.K."/>
            <person name="Kogle M.E."/>
            <person name="Wiebenga A."/>
            <person name="Kun R.S."/>
            <person name="Lubbers R.J."/>
            <person name="Makela M.R."/>
            <person name="Barry K."/>
            <person name="Chovatia M."/>
            <person name="Clum A."/>
            <person name="Daum C."/>
            <person name="Haridas S."/>
            <person name="He G."/>
            <person name="LaButti K."/>
            <person name="Lipzen A."/>
            <person name="Mondo S."/>
            <person name="Riley R."/>
            <person name="Salamov A."/>
            <person name="Simmons B.A."/>
            <person name="Magnuson J.K."/>
            <person name="Henrissat B."/>
            <person name="Mortensen U.H."/>
            <person name="Larsen T.O."/>
            <person name="Devries R.P."/>
            <person name="Grigoriev I.V."/>
            <person name="Machida M."/>
            <person name="Baker S.E."/>
            <person name="Andersen M.R."/>
        </authorList>
    </citation>
    <scope>NUCLEOTIDE SEQUENCE [LARGE SCALE GENOMIC DNA]</scope>
    <source>
        <strain evidence="2">IBT 14317</strain>
    </source>
</reference>
<evidence type="ECO:0000256" key="1">
    <source>
        <dbReference type="SAM" id="Coils"/>
    </source>
</evidence>
<dbReference type="EMBL" id="ML735332">
    <property type="protein sequence ID" value="KAE8385556.1"/>
    <property type="molecule type" value="Genomic_DNA"/>
</dbReference>
<dbReference type="Proteomes" id="UP000326877">
    <property type="component" value="Unassembled WGS sequence"/>
</dbReference>
<dbReference type="OrthoDB" id="4506468at2759"/>
<gene>
    <name evidence="2" type="ORF">BDV23DRAFT_188152</name>
</gene>